<dbReference type="PATRIC" id="fig|447.4.peg.2416"/>
<sequence length="108" mass="12092">MKYKTTVQMQGNGSLVMTDGTLEKNGDMIFGYHALLAICNDQSKKQHTFENGKQFFVESIGRLHSERLKITITPEFAQDAIAVLKKEYPGLEVIGEQPDLKRGEGYAP</sequence>
<organism evidence="1 2">
    <name type="scientific">Legionella bozemanae</name>
    <name type="common">Fluoribacter bozemanae</name>
    <dbReference type="NCBI Taxonomy" id="447"/>
    <lineage>
        <taxon>Bacteria</taxon>
        <taxon>Pseudomonadati</taxon>
        <taxon>Pseudomonadota</taxon>
        <taxon>Gammaproteobacteria</taxon>
        <taxon>Legionellales</taxon>
        <taxon>Legionellaceae</taxon>
        <taxon>Legionella</taxon>
    </lineage>
</organism>
<accession>A0A0W0RRD4</accession>
<dbReference type="EMBL" id="LNXU01000019">
    <property type="protein sequence ID" value="KTC73636.1"/>
    <property type="molecule type" value="Genomic_DNA"/>
</dbReference>
<keyword evidence="2" id="KW-1185">Reference proteome</keyword>
<dbReference type="OrthoDB" id="5649397at2"/>
<dbReference type="RefSeq" id="WP_058459883.1">
    <property type="nucleotide sequence ID" value="NZ_CAAAIY010000006.1"/>
</dbReference>
<evidence type="ECO:0000313" key="1">
    <source>
        <dbReference type="EMBL" id="KTC73636.1"/>
    </source>
</evidence>
<evidence type="ECO:0000313" key="2">
    <source>
        <dbReference type="Proteomes" id="UP000054695"/>
    </source>
</evidence>
<dbReference type="STRING" id="447.Lboz_2282"/>
<dbReference type="AlphaFoldDB" id="A0A0W0RRD4"/>
<name>A0A0W0RRD4_LEGBO</name>
<gene>
    <name evidence="1" type="ORF">Lboz_2282</name>
</gene>
<dbReference type="Proteomes" id="UP000054695">
    <property type="component" value="Unassembled WGS sequence"/>
</dbReference>
<protein>
    <submittedName>
        <fullName evidence="1">Uncharacterized protein</fullName>
    </submittedName>
</protein>
<comment type="caution">
    <text evidence="1">The sequence shown here is derived from an EMBL/GenBank/DDBJ whole genome shotgun (WGS) entry which is preliminary data.</text>
</comment>
<proteinExistence type="predicted"/>
<reference evidence="1 2" key="1">
    <citation type="submission" date="2015-11" db="EMBL/GenBank/DDBJ databases">
        <title>Genomic analysis of 38 Legionella species identifies large and diverse effector repertoires.</title>
        <authorList>
            <person name="Burstein D."/>
            <person name="Amaro F."/>
            <person name="Zusman T."/>
            <person name="Lifshitz Z."/>
            <person name="Cohen O."/>
            <person name="Gilbert J.A."/>
            <person name="Pupko T."/>
            <person name="Shuman H.A."/>
            <person name="Segal G."/>
        </authorList>
    </citation>
    <scope>NUCLEOTIDE SEQUENCE [LARGE SCALE GENOMIC DNA]</scope>
    <source>
        <strain evidence="1 2">WIGA</strain>
    </source>
</reference>